<organism evidence="1 2">
    <name type="scientific">Alternaria burnsii</name>
    <dbReference type="NCBI Taxonomy" id="1187904"/>
    <lineage>
        <taxon>Eukaryota</taxon>
        <taxon>Fungi</taxon>
        <taxon>Dikarya</taxon>
        <taxon>Ascomycota</taxon>
        <taxon>Pezizomycotina</taxon>
        <taxon>Dothideomycetes</taxon>
        <taxon>Pleosporomycetidae</taxon>
        <taxon>Pleosporales</taxon>
        <taxon>Pleosporineae</taxon>
        <taxon>Pleosporaceae</taxon>
        <taxon>Alternaria</taxon>
        <taxon>Alternaria sect. Alternaria</taxon>
    </lineage>
</organism>
<comment type="caution">
    <text evidence="1">The sequence shown here is derived from an EMBL/GenBank/DDBJ whole genome shotgun (WGS) entry which is preliminary data.</text>
</comment>
<evidence type="ECO:0000313" key="1">
    <source>
        <dbReference type="EMBL" id="KAF7671715.1"/>
    </source>
</evidence>
<dbReference type="AlphaFoldDB" id="A0A8H7E9P6"/>
<gene>
    <name evidence="1" type="ORF">GT037_010237</name>
</gene>
<reference evidence="1" key="1">
    <citation type="submission" date="2020-01" db="EMBL/GenBank/DDBJ databases">
        <authorList>
            <person name="Feng Z.H.Z."/>
        </authorList>
    </citation>
    <scope>NUCLEOTIDE SEQUENCE</scope>
    <source>
        <strain evidence="1">CBS107.38</strain>
    </source>
</reference>
<protein>
    <submittedName>
        <fullName evidence="1">Uncharacterized protein</fullName>
    </submittedName>
</protein>
<keyword evidence="2" id="KW-1185">Reference proteome</keyword>
<proteinExistence type="predicted"/>
<dbReference type="EMBL" id="JAAABM010000020">
    <property type="protein sequence ID" value="KAF7671715.1"/>
    <property type="molecule type" value="Genomic_DNA"/>
</dbReference>
<name>A0A8H7E9P6_9PLEO</name>
<dbReference type="GeneID" id="62208462"/>
<dbReference type="RefSeq" id="XP_038782080.1">
    <property type="nucleotide sequence ID" value="XM_038935284.1"/>
</dbReference>
<evidence type="ECO:0000313" key="2">
    <source>
        <dbReference type="Proteomes" id="UP000596902"/>
    </source>
</evidence>
<sequence>MWLFQNMLHDGKHASSQFGATCLGRQTGWASVDAKFVFRISQQGVCQTGTTISSSASRRVQGRIANLRLRGRLGFSTLYFGTVTKRGRCKA</sequence>
<accession>A0A8H7E9P6</accession>
<reference evidence="1" key="2">
    <citation type="submission" date="2020-08" db="EMBL/GenBank/DDBJ databases">
        <title>Draft Genome Sequence of Cumin Blight Pathogen Alternaria burnsii.</title>
        <authorList>
            <person name="Feng Z."/>
        </authorList>
    </citation>
    <scope>NUCLEOTIDE SEQUENCE</scope>
    <source>
        <strain evidence="1">CBS107.38</strain>
    </source>
</reference>
<dbReference type="Proteomes" id="UP000596902">
    <property type="component" value="Unassembled WGS sequence"/>
</dbReference>